<name>A0A848FHW1_9BURK</name>
<reference evidence="2 3" key="1">
    <citation type="submission" date="2020-04" db="EMBL/GenBank/DDBJ databases">
        <title>Azohydromonas sp. isolated from soil.</title>
        <authorList>
            <person name="Dahal R.H."/>
        </authorList>
    </citation>
    <scope>NUCLEOTIDE SEQUENCE [LARGE SCALE GENOMIC DNA]</scope>
    <source>
        <strain evidence="2 3">G-1-1-14</strain>
    </source>
</reference>
<feature type="region of interest" description="Disordered" evidence="1">
    <location>
        <begin position="1"/>
        <end position="102"/>
    </location>
</feature>
<organism evidence="2 3">
    <name type="scientific">Azohydromonas caseinilytica</name>
    <dbReference type="NCBI Taxonomy" id="2728836"/>
    <lineage>
        <taxon>Bacteria</taxon>
        <taxon>Pseudomonadati</taxon>
        <taxon>Pseudomonadota</taxon>
        <taxon>Betaproteobacteria</taxon>
        <taxon>Burkholderiales</taxon>
        <taxon>Sphaerotilaceae</taxon>
        <taxon>Azohydromonas</taxon>
    </lineage>
</organism>
<dbReference type="Proteomes" id="UP000574067">
    <property type="component" value="Unassembled WGS sequence"/>
</dbReference>
<dbReference type="RefSeq" id="WP_169163629.1">
    <property type="nucleotide sequence ID" value="NZ_JABBFW010000039.1"/>
</dbReference>
<evidence type="ECO:0000256" key="1">
    <source>
        <dbReference type="SAM" id="MobiDB-lite"/>
    </source>
</evidence>
<accession>A0A848FHW1</accession>
<dbReference type="AlphaFoldDB" id="A0A848FHW1"/>
<proteinExistence type="predicted"/>
<comment type="caution">
    <text evidence="2">The sequence shown here is derived from an EMBL/GenBank/DDBJ whole genome shotgun (WGS) entry which is preliminary data.</text>
</comment>
<dbReference type="EMBL" id="JABBFW010000039">
    <property type="protein sequence ID" value="NML18736.1"/>
    <property type="molecule type" value="Genomic_DNA"/>
</dbReference>
<evidence type="ECO:0000313" key="3">
    <source>
        <dbReference type="Proteomes" id="UP000574067"/>
    </source>
</evidence>
<sequence>MSNPSGKPNSTDLDQPEARKTGELNTQAGSRMGQDQLSSTNLGRHGQQMQGSVGGSPSADQADPAWVGNRQEAWQQAQPGQQLKPDSLGQQGQEQKTPKQTR</sequence>
<feature type="compositionally biased region" description="Polar residues" evidence="1">
    <location>
        <begin position="88"/>
        <end position="102"/>
    </location>
</feature>
<feature type="compositionally biased region" description="Low complexity" evidence="1">
    <location>
        <begin position="71"/>
        <end position="82"/>
    </location>
</feature>
<evidence type="ECO:0000313" key="2">
    <source>
        <dbReference type="EMBL" id="NML18736.1"/>
    </source>
</evidence>
<protein>
    <submittedName>
        <fullName evidence="2">Uncharacterized protein</fullName>
    </submittedName>
</protein>
<keyword evidence="3" id="KW-1185">Reference proteome</keyword>
<feature type="compositionally biased region" description="Polar residues" evidence="1">
    <location>
        <begin position="1"/>
        <end position="13"/>
    </location>
</feature>
<feature type="compositionally biased region" description="Polar residues" evidence="1">
    <location>
        <begin position="23"/>
        <end position="51"/>
    </location>
</feature>
<gene>
    <name evidence="2" type="ORF">HHL10_27585</name>
</gene>